<accession>A0AAN6M0C8</accession>
<comment type="caution">
    <text evidence="4">The sequence shown here is derived from an EMBL/GenBank/DDBJ whole genome shotgun (WGS) entry which is preliminary data.</text>
</comment>
<proteinExistence type="predicted"/>
<gene>
    <name evidence="4" type="ORF">GRF29_44g1240608</name>
</gene>
<evidence type="ECO:0000256" key="1">
    <source>
        <dbReference type="PROSITE-ProRule" id="PRU00175"/>
    </source>
</evidence>
<dbReference type="EMBL" id="WVTA01000005">
    <property type="protein sequence ID" value="KAK3209968.1"/>
    <property type="molecule type" value="Genomic_DNA"/>
</dbReference>
<evidence type="ECO:0000256" key="2">
    <source>
        <dbReference type="SAM" id="MobiDB-lite"/>
    </source>
</evidence>
<name>A0AAN6M0C8_9PLEO</name>
<reference evidence="4 5" key="1">
    <citation type="submission" date="2021-02" db="EMBL/GenBank/DDBJ databases">
        <title>Genome assembly of Pseudopithomyces chartarum.</title>
        <authorList>
            <person name="Jauregui R."/>
            <person name="Singh J."/>
            <person name="Voisey C."/>
        </authorList>
    </citation>
    <scope>NUCLEOTIDE SEQUENCE [LARGE SCALE GENOMIC DNA]</scope>
    <source>
        <strain evidence="4 5">AGR01</strain>
    </source>
</reference>
<keyword evidence="5" id="KW-1185">Reference proteome</keyword>
<dbReference type="AlphaFoldDB" id="A0AAN6M0C8"/>
<feature type="region of interest" description="Disordered" evidence="2">
    <location>
        <begin position="182"/>
        <end position="213"/>
    </location>
</feature>
<dbReference type="SUPFAM" id="SSF57850">
    <property type="entry name" value="RING/U-box"/>
    <property type="match status" value="1"/>
</dbReference>
<sequence length="213" mass="24107">MPVYDNKTDFLSLGIEVVVQSIYHSKTNCTICLEPLDMVETTPSTGSADHDHGSDQDTPLHAAVRIKACNHVHGAECLAAWLEVGNTCPICNRMLFVPPFEEPITQDVVDDVIQALRDVADEEDISDVLARLVFEDQTTGATRRQQFEAKVAAQRKQTEAQERNREFDDFLLYEDDFLDSDVEDWFPEDYEGDENEDSGEDGDDEKEVEEDEE</sequence>
<dbReference type="Gene3D" id="3.30.40.10">
    <property type="entry name" value="Zinc/RING finger domain, C3HC4 (zinc finger)"/>
    <property type="match status" value="1"/>
</dbReference>
<dbReference type="InterPro" id="IPR001841">
    <property type="entry name" value="Znf_RING"/>
</dbReference>
<dbReference type="Proteomes" id="UP001280581">
    <property type="component" value="Unassembled WGS sequence"/>
</dbReference>
<dbReference type="Pfam" id="PF13923">
    <property type="entry name" value="zf-C3HC4_2"/>
    <property type="match status" value="1"/>
</dbReference>
<feature type="domain" description="RING-type" evidence="3">
    <location>
        <begin position="29"/>
        <end position="92"/>
    </location>
</feature>
<keyword evidence="1" id="KW-0863">Zinc-finger</keyword>
<protein>
    <recommendedName>
        <fullName evidence="3">RING-type domain-containing protein</fullName>
    </recommendedName>
</protein>
<evidence type="ECO:0000259" key="3">
    <source>
        <dbReference type="PROSITE" id="PS50089"/>
    </source>
</evidence>
<dbReference type="InterPro" id="IPR013083">
    <property type="entry name" value="Znf_RING/FYVE/PHD"/>
</dbReference>
<organism evidence="4 5">
    <name type="scientific">Pseudopithomyces chartarum</name>
    <dbReference type="NCBI Taxonomy" id="1892770"/>
    <lineage>
        <taxon>Eukaryota</taxon>
        <taxon>Fungi</taxon>
        <taxon>Dikarya</taxon>
        <taxon>Ascomycota</taxon>
        <taxon>Pezizomycotina</taxon>
        <taxon>Dothideomycetes</taxon>
        <taxon>Pleosporomycetidae</taxon>
        <taxon>Pleosporales</taxon>
        <taxon>Massarineae</taxon>
        <taxon>Didymosphaeriaceae</taxon>
        <taxon>Pseudopithomyces</taxon>
    </lineage>
</organism>
<evidence type="ECO:0000313" key="5">
    <source>
        <dbReference type="Proteomes" id="UP001280581"/>
    </source>
</evidence>
<dbReference type="GO" id="GO:0008270">
    <property type="term" value="F:zinc ion binding"/>
    <property type="evidence" value="ECO:0007669"/>
    <property type="project" value="UniProtKB-KW"/>
</dbReference>
<keyword evidence="1" id="KW-0479">Metal-binding</keyword>
<keyword evidence="1" id="KW-0862">Zinc</keyword>
<dbReference type="PROSITE" id="PS50089">
    <property type="entry name" value="ZF_RING_2"/>
    <property type="match status" value="1"/>
</dbReference>
<evidence type="ECO:0000313" key="4">
    <source>
        <dbReference type="EMBL" id="KAK3209968.1"/>
    </source>
</evidence>